<gene>
    <name evidence="3" type="ORF">ACFSBH_09225</name>
</gene>
<name>A0ABW4HSS6_9BACI</name>
<dbReference type="InterPro" id="IPR011650">
    <property type="entry name" value="Peptidase_M20_dimer"/>
</dbReference>
<dbReference type="RefSeq" id="WP_251511147.1">
    <property type="nucleotide sequence ID" value="NZ_JAMBON010000002.1"/>
</dbReference>
<feature type="domain" description="Peptidase M20 dimerisation" evidence="2">
    <location>
        <begin position="167"/>
        <end position="256"/>
    </location>
</feature>
<dbReference type="InterPro" id="IPR017439">
    <property type="entry name" value="Amidohydrolase"/>
</dbReference>
<dbReference type="InterPro" id="IPR036264">
    <property type="entry name" value="Bact_exopeptidase_dim_dom"/>
</dbReference>
<evidence type="ECO:0000313" key="4">
    <source>
        <dbReference type="Proteomes" id="UP001597221"/>
    </source>
</evidence>
<dbReference type="InterPro" id="IPR002933">
    <property type="entry name" value="Peptidase_M20"/>
</dbReference>
<organism evidence="3 4">
    <name type="scientific">Oceanobacillus luteolus</name>
    <dbReference type="NCBI Taxonomy" id="1274358"/>
    <lineage>
        <taxon>Bacteria</taxon>
        <taxon>Bacillati</taxon>
        <taxon>Bacillota</taxon>
        <taxon>Bacilli</taxon>
        <taxon>Bacillales</taxon>
        <taxon>Bacillaceae</taxon>
        <taxon>Oceanobacillus</taxon>
    </lineage>
</organism>
<sequence>MSLEKDFNMIENDLIKISNHLYNNPELGDEEFESSKMLVEYLESHQFKVETGIVDRPTSFRAEFSGSKPGPTVAFLAEYDALPGIGHGCGHNLIAVMAVGAGVVLSKHVEEIGGKVVVLGTPAEETSGAKVPMAEQGVFDDIDVAMMVHPADVSSESGPMLAMDALQFEFTGKAAHAAASPQEGINALDAVIQLFNGVNALREHVTPDVRMHGIITNGGEAANIVPEKAVAQFYIRADEREMVNQVVSKVKNIAEGAALMTGATVDIFNFELSYDDMVTNQTLSNVFTKHLKAVSPHEVYPAVPATGSADMGNVSHVVPSIHPYVGMNKPGLVFHTKEFADQTITPDGETAIKDAVLALSQTGHEIITTPPLLNAIKEEFSNR</sequence>
<proteinExistence type="inferred from homology"/>
<dbReference type="Gene3D" id="3.40.630.10">
    <property type="entry name" value="Zn peptidases"/>
    <property type="match status" value="1"/>
</dbReference>
<dbReference type="Pfam" id="PF01546">
    <property type="entry name" value="Peptidase_M20"/>
    <property type="match status" value="1"/>
</dbReference>
<protein>
    <recommendedName>
        <fullName evidence="1">Peptidase M20 domain-containing protein 2</fullName>
    </recommendedName>
</protein>
<dbReference type="Gene3D" id="3.30.70.360">
    <property type="match status" value="1"/>
</dbReference>
<dbReference type="CDD" id="cd05672">
    <property type="entry name" value="M20_ACY1L2-like"/>
    <property type="match status" value="1"/>
</dbReference>
<dbReference type="EMBL" id="JBHUDE010000043">
    <property type="protein sequence ID" value="MFD1607834.1"/>
    <property type="molecule type" value="Genomic_DNA"/>
</dbReference>
<accession>A0ABW4HSS6</accession>
<dbReference type="SUPFAM" id="SSF53187">
    <property type="entry name" value="Zn-dependent exopeptidases"/>
    <property type="match status" value="1"/>
</dbReference>
<evidence type="ECO:0000259" key="2">
    <source>
        <dbReference type="Pfam" id="PF07687"/>
    </source>
</evidence>
<dbReference type="PANTHER" id="PTHR30575:SF0">
    <property type="entry name" value="XAA-ARG DIPEPTIDASE"/>
    <property type="match status" value="1"/>
</dbReference>
<reference evidence="4" key="1">
    <citation type="journal article" date="2019" name="Int. J. Syst. Evol. Microbiol.">
        <title>The Global Catalogue of Microorganisms (GCM) 10K type strain sequencing project: providing services to taxonomists for standard genome sequencing and annotation.</title>
        <authorList>
            <consortium name="The Broad Institute Genomics Platform"/>
            <consortium name="The Broad Institute Genome Sequencing Center for Infectious Disease"/>
            <person name="Wu L."/>
            <person name="Ma J."/>
        </authorList>
    </citation>
    <scope>NUCLEOTIDE SEQUENCE [LARGE SCALE GENOMIC DNA]</scope>
    <source>
        <strain evidence="4">CGMCC 1.12376</strain>
    </source>
</reference>
<dbReference type="NCBIfam" id="TIGR01891">
    <property type="entry name" value="amidohydrolases"/>
    <property type="match status" value="1"/>
</dbReference>
<dbReference type="Proteomes" id="UP001597221">
    <property type="component" value="Unassembled WGS sequence"/>
</dbReference>
<dbReference type="SUPFAM" id="SSF55031">
    <property type="entry name" value="Bacterial exopeptidase dimerisation domain"/>
    <property type="match status" value="1"/>
</dbReference>
<evidence type="ECO:0000256" key="1">
    <source>
        <dbReference type="PIRNR" id="PIRNR037226"/>
    </source>
</evidence>
<evidence type="ECO:0000313" key="3">
    <source>
        <dbReference type="EMBL" id="MFD1607834.1"/>
    </source>
</evidence>
<comment type="caution">
    <text evidence="3">The sequence shown here is derived from an EMBL/GenBank/DDBJ whole genome shotgun (WGS) entry which is preliminary data.</text>
</comment>
<keyword evidence="4" id="KW-1185">Reference proteome</keyword>
<comment type="similarity">
    <text evidence="1">Belongs to the peptidase M20A family.</text>
</comment>
<dbReference type="InterPro" id="IPR017144">
    <property type="entry name" value="Xaa-Arg_dipeptidase"/>
</dbReference>
<dbReference type="Pfam" id="PF07687">
    <property type="entry name" value="M20_dimer"/>
    <property type="match status" value="1"/>
</dbReference>
<dbReference type="PANTHER" id="PTHR30575">
    <property type="entry name" value="PEPTIDASE M20"/>
    <property type="match status" value="1"/>
</dbReference>
<dbReference type="InterPro" id="IPR052030">
    <property type="entry name" value="Peptidase_M20/M20A_hydrolases"/>
</dbReference>
<dbReference type="PIRSF" id="PIRSF037226">
    <property type="entry name" value="Amidohydrolase_ACY1L2_prd"/>
    <property type="match status" value="1"/>
</dbReference>